<protein>
    <recommendedName>
        <fullName evidence="4">EKC/KEOPS complex subunit GON7</fullName>
    </recommendedName>
</protein>
<keyword evidence="3" id="KW-1185">Reference proteome</keyword>
<dbReference type="EMBL" id="SGPL01000041">
    <property type="protein sequence ID" value="THH19592.1"/>
    <property type="molecule type" value="Genomic_DNA"/>
</dbReference>
<reference evidence="2 3" key="1">
    <citation type="submission" date="2019-02" db="EMBL/GenBank/DDBJ databases">
        <title>Genome sequencing of the rare red list fungi Bondarzewia mesenterica.</title>
        <authorList>
            <person name="Buettner E."/>
            <person name="Kellner H."/>
        </authorList>
    </citation>
    <scope>NUCLEOTIDE SEQUENCE [LARGE SCALE GENOMIC DNA]</scope>
    <source>
        <strain evidence="2 3">DSM 108281</strain>
    </source>
</reference>
<proteinExistence type="predicted"/>
<evidence type="ECO:0000313" key="2">
    <source>
        <dbReference type="EMBL" id="THH19592.1"/>
    </source>
</evidence>
<comment type="caution">
    <text evidence="2">The sequence shown here is derived from an EMBL/GenBank/DDBJ whole genome shotgun (WGS) entry which is preliminary data.</text>
</comment>
<evidence type="ECO:0008006" key="4">
    <source>
        <dbReference type="Google" id="ProtNLM"/>
    </source>
</evidence>
<name>A0A4S4M3B2_9AGAM</name>
<evidence type="ECO:0000256" key="1">
    <source>
        <dbReference type="SAM" id="SignalP"/>
    </source>
</evidence>
<gene>
    <name evidence="2" type="ORF">EW146_g1616</name>
</gene>
<sequence length="131" mass="14146">MRVDRLHRLVILSTILSTLHHTALSSPSPSPDLDSSGAINALHSPNGHVSKAPSMTFIIRCRANHWGDVPHSLEMDSANPLKFITLCPLSTHIFSELQDHVGEVHEAVQQLNELQKMKGAATGVEGAGDEA</sequence>
<feature type="signal peptide" evidence="1">
    <location>
        <begin position="1"/>
        <end position="25"/>
    </location>
</feature>
<keyword evidence="1" id="KW-0732">Signal</keyword>
<dbReference type="AlphaFoldDB" id="A0A4S4M3B2"/>
<evidence type="ECO:0000313" key="3">
    <source>
        <dbReference type="Proteomes" id="UP000310158"/>
    </source>
</evidence>
<dbReference type="Proteomes" id="UP000310158">
    <property type="component" value="Unassembled WGS sequence"/>
</dbReference>
<feature type="chain" id="PRO_5020654659" description="EKC/KEOPS complex subunit GON7" evidence="1">
    <location>
        <begin position="26"/>
        <end position="131"/>
    </location>
</feature>
<accession>A0A4S4M3B2</accession>
<organism evidence="2 3">
    <name type="scientific">Bondarzewia mesenterica</name>
    <dbReference type="NCBI Taxonomy" id="1095465"/>
    <lineage>
        <taxon>Eukaryota</taxon>
        <taxon>Fungi</taxon>
        <taxon>Dikarya</taxon>
        <taxon>Basidiomycota</taxon>
        <taxon>Agaricomycotina</taxon>
        <taxon>Agaricomycetes</taxon>
        <taxon>Russulales</taxon>
        <taxon>Bondarzewiaceae</taxon>
        <taxon>Bondarzewia</taxon>
    </lineage>
</organism>